<dbReference type="EMBL" id="CP027753">
    <property type="protein sequence ID" value="AZE48353.1"/>
    <property type="molecule type" value="Genomic_DNA"/>
</dbReference>
<dbReference type="Proteomes" id="UP000268048">
    <property type="component" value="Chromosome"/>
</dbReference>
<name>A0A3G7TMN6_9PSED</name>
<gene>
    <name evidence="1" type="ORF">C4K04_2681</name>
</gene>
<proteinExistence type="predicted"/>
<dbReference type="AlphaFoldDB" id="A0A3G7TMN6"/>
<accession>A0A3G7TMN6</accession>
<organism evidence="1 2">
    <name type="scientific">Pseudomonas chlororaphis</name>
    <dbReference type="NCBI Taxonomy" id="587753"/>
    <lineage>
        <taxon>Bacteria</taxon>
        <taxon>Pseudomonadati</taxon>
        <taxon>Pseudomonadota</taxon>
        <taxon>Gammaproteobacteria</taxon>
        <taxon>Pseudomonadales</taxon>
        <taxon>Pseudomonadaceae</taxon>
        <taxon>Pseudomonas</taxon>
    </lineage>
</organism>
<reference evidence="1 2" key="1">
    <citation type="submission" date="2018-03" db="EMBL/GenBank/DDBJ databases">
        <title>Diversity of phytobeneficial traits revealed by whole-genome analysis of worldwide-isolated phenazine-producing Pseudomonas spp.</title>
        <authorList>
            <person name="Biessy A."/>
            <person name="Novinscak A."/>
            <person name="Blom J."/>
            <person name="Leger G."/>
            <person name="Thomashow L.S."/>
            <person name="Cazorla F.M."/>
            <person name="Josic D."/>
            <person name="Filion M."/>
        </authorList>
    </citation>
    <scope>NUCLEOTIDE SEQUENCE [LARGE SCALE GENOMIC DNA]</scope>
    <source>
        <strain evidence="1 2">B25</strain>
    </source>
</reference>
<protein>
    <submittedName>
        <fullName evidence="1">Transposase</fullName>
    </submittedName>
</protein>
<sequence>MFKMTHVLERTGHSQEDLDAIALQLNMRPRKRFDFKCPIEVMGQVMQEAMAMPHDAPASIQ</sequence>
<evidence type="ECO:0000313" key="1">
    <source>
        <dbReference type="EMBL" id="AZE48353.1"/>
    </source>
</evidence>
<evidence type="ECO:0000313" key="2">
    <source>
        <dbReference type="Proteomes" id="UP000268048"/>
    </source>
</evidence>